<organism evidence="1 2">
    <name type="scientific">Shimia aestuarii</name>
    <dbReference type="NCBI Taxonomy" id="254406"/>
    <lineage>
        <taxon>Bacteria</taxon>
        <taxon>Pseudomonadati</taxon>
        <taxon>Pseudomonadota</taxon>
        <taxon>Alphaproteobacteria</taxon>
        <taxon>Rhodobacterales</taxon>
        <taxon>Roseobacteraceae</taxon>
    </lineage>
</organism>
<reference evidence="1 2" key="1">
    <citation type="submission" date="2016-10" db="EMBL/GenBank/DDBJ databases">
        <authorList>
            <person name="de Groot N.N."/>
        </authorList>
    </citation>
    <scope>NUCLEOTIDE SEQUENCE [LARGE SCALE GENOMIC DNA]</scope>
    <source>
        <strain evidence="1 2">DSM 15283</strain>
    </source>
</reference>
<name>A0A1I4P5T3_9RHOB</name>
<dbReference type="Proteomes" id="UP000199144">
    <property type="component" value="Unassembled WGS sequence"/>
</dbReference>
<evidence type="ECO:0000313" key="2">
    <source>
        <dbReference type="Proteomes" id="UP000199144"/>
    </source>
</evidence>
<keyword evidence="2" id="KW-1185">Reference proteome</keyword>
<dbReference type="AlphaFoldDB" id="A0A1I4P5T3"/>
<protein>
    <recommendedName>
        <fullName evidence="3">Lipid-binding SYLF domain-containing protein</fullName>
    </recommendedName>
</protein>
<evidence type="ECO:0008006" key="3">
    <source>
        <dbReference type="Google" id="ProtNLM"/>
    </source>
</evidence>
<dbReference type="EMBL" id="FOTQ01000005">
    <property type="protein sequence ID" value="SFM22920.1"/>
    <property type="molecule type" value="Genomic_DNA"/>
</dbReference>
<accession>A0A1I4P5T3</accession>
<sequence length="232" mass="24495">MWERLLGCALAVGLCGPGQAETAWQKIKKGAKETGEAIGKGAEAVGNTVSDGADAVGKTLDSTGELISNEETPEATRARLDASSENIMARLLTENAKARALYEQSAGYAVFDSRRVTVFPVTAGYGRGVAVSLPKGERTYMNMSSGGVGAAIGIGGFVNQFVILFETPADFEDFVVNGLDASAGGETMSGEDRSDGNIRFVDGRSFFFPSKKGWRVGATAEGTKYWRSPELN</sequence>
<proteinExistence type="predicted"/>
<dbReference type="RefSeq" id="WP_093094269.1">
    <property type="nucleotide sequence ID" value="NZ_FOTQ01000005.1"/>
</dbReference>
<gene>
    <name evidence="1" type="ORF">SAMN04488042_10585</name>
</gene>
<dbReference type="STRING" id="254406.SAMN04488042_10585"/>
<evidence type="ECO:0000313" key="1">
    <source>
        <dbReference type="EMBL" id="SFM22920.1"/>
    </source>
</evidence>
<dbReference type="OrthoDB" id="117166at2"/>